<name>A0A2L0UG63_9MICC</name>
<dbReference type="Proteomes" id="UP000239187">
    <property type="component" value="Chromosome"/>
</dbReference>
<dbReference type="Pfam" id="PF13563">
    <property type="entry name" value="2_5_RNA_ligase2"/>
    <property type="match status" value="1"/>
</dbReference>
<proteinExistence type="predicted"/>
<dbReference type="AlphaFoldDB" id="A0A2L0UG63"/>
<accession>A0A2L0UG63</accession>
<dbReference type="Gene3D" id="3.90.1140.10">
    <property type="entry name" value="Cyclic phosphodiesterase"/>
    <property type="match status" value="1"/>
</dbReference>
<protein>
    <recommendedName>
        <fullName evidence="3">2'-5' RNA ligase family protein</fullName>
    </recommendedName>
</protein>
<dbReference type="RefSeq" id="WP_208739382.1">
    <property type="nucleotide sequence ID" value="NZ_CP024915.1"/>
</dbReference>
<evidence type="ECO:0000313" key="1">
    <source>
        <dbReference type="EMBL" id="AUZ88241.1"/>
    </source>
</evidence>
<dbReference type="SUPFAM" id="SSF55144">
    <property type="entry name" value="LigT-like"/>
    <property type="match status" value="1"/>
</dbReference>
<reference evidence="1 2" key="1">
    <citation type="submission" date="2017-11" db="EMBL/GenBank/DDBJ databases">
        <title>Draft genome of Arthrobacter agilis strain UMCV2, a plant growth-promoting rhizobacterium and biocontrol capacity of phytopathogenic fungi.</title>
        <authorList>
            <person name="Martinez-Camara R."/>
            <person name="Santoyo G."/>
            <person name="Moreno-Hagelsieb G."/>
            <person name="Valencia-Cantero E."/>
        </authorList>
    </citation>
    <scope>NUCLEOTIDE SEQUENCE [LARGE SCALE GENOMIC DNA]</scope>
    <source>
        <strain evidence="1 2">UMCV2</strain>
    </source>
</reference>
<organism evidence="1 2">
    <name type="scientific">Arthrobacter agilis</name>
    <dbReference type="NCBI Taxonomy" id="37921"/>
    <lineage>
        <taxon>Bacteria</taxon>
        <taxon>Bacillati</taxon>
        <taxon>Actinomycetota</taxon>
        <taxon>Actinomycetes</taxon>
        <taxon>Micrococcales</taxon>
        <taxon>Micrococcaceae</taxon>
        <taxon>Arthrobacter</taxon>
    </lineage>
</organism>
<dbReference type="EMBL" id="CP024915">
    <property type="protein sequence ID" value="AUZ88241.1"/>
    <property type="molecule type" value="Genomic_DNA"/>
</dbReference>
<dbReference type="InterPro" id="IPR009097">
    <property type="entry name" value="Cyclic_Pdiesterase"/>
</dbReference>
<gene>
    <name evidence="1" type="ORF">CVO76_11780</name>
</gene>
<evidence type="ECO:0000313" key="2">
    <source>
        <dbReference type="Proteomes" id="UP000239187"/>
    </source>
</evidence>
<sequence length="188" mass="19910">MADSVELLLDPASDLFLLEDWAALEAGDLPNQSRHPSSSNSPHITLAAAARIDGRYDDDLAAVAEGDALGLTTAGLLVFPTRRKYVLARHVVADDALAALHRRVWSVLDGVADAVPTTVPGAWTPHITLAHGLTAEQLAAALGILRNRPPARLSTGPVRRWDAQEKRLLLLGGGGVEWRPASGDLGAQ</sequence>
<evidence type="ECO:0008006" key="3">
    <source>
        <dbReference type="Google" id="ProtNLM"/>
    </source>
</evidence>